<comment type="caution">
    <text evidence="1">The sequence shown here is derived from an EMBL/GenBank/DDBJ whole genome shotgun (WGS) entry which is preliminary data.</text>
</comment>
<evidence type="ECO:0000313" key="2">
    <source>
        <dbReference type="Proteomes" id="UP001177670"/>
    </source>
</evidence>
<organism evidence="1 2">
    <name type="scientific">Melipona bicolor</name>
    <dbReference type="NCBI Taxonomy" id="60889"/>
    <lineage>
        <taxon>Eukaryota</taxon>
        <taxon>Metazoa</taxon>
        <taxon>Ecdysozoa</taxon>
        <taxon>Arthropoda</taxon>
        <taxon>Hexapoda</taxon>
        <taxon>Insecta</taxon>
        <taxon>Pterygota</taxon>
        <taxon>Neoptera</taxon>
        <taxon>Endopterygota</taxon>
        <taxon>Hymenoptera</taxon>
        <taxon>Apocrita</taxon>
        <taxon>Aculeata</taxon>
        <taxon>Apoidea</taxon>
        <taxon>Anthophila</taxon>
        <taxon>Apidae</taxon>
        <taxon>Melipona</taxon>
    </lineage>
</organism>
<dbReference type="AlphaFoldDB" id="A0AA40GCB5"/>
<dbReference type="EMBL" id="JAHYIQ010000002">
    <property type="protein sequence ID" value="KAK1134996.1"/>
    <property type="molecule type" value="Genomic_DNA"/>
</dbReference>
<feature type="non-terminal residue" evidence="1">
    <location>
        <position position="127"/>
    </location>
</feature>
<protein>
    <submittedName>
        <fullName evidence="1">Uncharacterized protein</fullName>
    </submittedName>
</protein>
<keyword evidence="2" id="KW-1185">Reference proteome</keyword>
<gene>
    <name evidence="1" type="ORF">K0M31_007762</name>
</gene>
<dbReference type="Proteomes" id="UP001177670">
    <property type="component" value="Unassembled WGS sequence"/>
</dbReference>
<accession>A0AA40GCB5</accession>
<name>A0AA40GCB5_9HYME</name>
<sequence>MALSSGRCCSILDGEVCGYFAVFLVGGRLSSDWLEQVGALDDARRADNQTCYECQASLWLRGSASVLFQRPASLFCRSDFFSLRLDICVPARFAKNRLGAFTAVIFICVRGRTLAGLLISFRGENVN</sequence>
<evidence type="ECO:0000313" key="1">
    <source>
        <dbReference type="EMBL" id="KAK1134996.1"/>
    </source>
</evidence>
<reference evidence="1" key="1">
    <citation type="submission" date="2021-10" db="EMBL/GenBank/DDBJ databases">
        <title>Melipona bicolor Genome sequencing and assembly.</title>
        <authorList>
            <person name="Araujo N.S."/>
            <person name="Arias M.C."/>
        </authorList>
    </citation>
    <scope>NUCLEOTIDE SEQUENCE</scope>
    <source>
        <strain evidence="1">USP_2M_L1-L4_2017</strain>
        <tissue evidence="1">Whole body</tissue>
    </source>
</reference>
<proteinExistence type="predicted"/>